<organism evidence="1 2">
    <name type="scientific">Melastoma candidum</name>
    <dbReference type="NCBI Taxonomy" id="119954"/>
    <lineage>
        <taxon>Eukaryota</taxon>
        <taxon>Viridiplantae</taxon>
        <taxon>Streptophyta</taxon>
        <taxon>Embryophyta</taxon>
        <taxon>Tracheophyta</taxon>
        <taxon>Spermatophyta</taxon>
        <taxon>Magnoliopsida</taxon>
        <taxon>eudicotyledons</taxon>
        <taxon>Gunneridae</taxon>
        <taxon>Pentapetalae</taxon>
        <taxon>rosids</taxon>
        <taxon>malvids</taxon>
        <taxon>Myrtales</taxon>
        <taxon>Melastomataceae</taxon>
        <taxon>Melastomatoideae</taxon>
        <taxon>Melastomateae</taxon>
        <taxon>Melastoma</taxon>
    </lineage>
</organism>
<accession>A0ACB9REA4</accession>
<evidence type="ECO:0000313" key="1">
    <source>
        <dbReference type="EMBL" id="KAI4376571.1"/>
    </source>
</evidence>
<dbReference type="Proteomes" id="UP001057402">
    <property type="component" value="Chromosome 4"/>
</dbReference>
<dbReference type="EMBL" id="CM042883">
    <property type="protein sequence ID" value="KAI4376571.1"/>
    <property type="molecule type" value="Genomic_DNA"/>
</dbReference>
<comment type="caution">
    <text evidence="1">The sequence shown here is derived from an EMBL/GenBank/DDBJ whole genome shotgun (WGS) entry which is preliminary data.</text>
</comment>
<keyword evidence="2" id="KW-1185">Reference proteome</keyword>
<name>A0ACB9REA4_9MYRT</name>
<protein>
    <submittedName>
        <fullName evidence="1">Uncharacterized protein</fullName>
    </submittedName>
</protein>
<gene>
    <name evidence="1" type="ORF">MLD38_014318</name>
</gene>
<evidence type="ECO:0000313" key="2">
    <source>
        <dbReference type="Proteomes" id="UP001057402"/>
    </source>
</evidence>
<proteinExistence type="predicted"/>
<reference evidence="2" key="1">
    <citation type="journal article" date="2023" name="Front. Plant Sci.">
        <title>Chromosomal-level genome assembly of Melastoma candidum provides insights into trichome evolution.</title>
        <authorList>
            <person name="Zhong Y."/>
            <person name="Wu W."/>
            <person name="Sun C."/>
            <person name="Zou P."/>
            <person name="Liu Y."/>
            <person name="Dai S."/>
            <person name="Zhou R."/>
        </authorList>
    </citation>
    <scope>NUCLEOTIDE SEQUENCE [LARGE SCALE GENOMIC DNA]</scope>
</reference>
<sequence length="189" mass="21342">MNAHRSPGWCAGVALIGPKGNSVFVFFMSIVKRLMRVLRRSEAFEETSFDDWVELPKAPALPKAFEETSFDDWVELAKAPALPTSLALYHELRQLNFTIFLLTGRSEYQRNATTTNMLRAGYTGWEKLFLRGNDDQGKPVTVYKLEKRSEVVSAGYTIQGSSGDQWSDLTGFATAVRSFKLPNPMYYIP</sequence>